<evidence type="ECO:0000313" key="2">
    <source>
        <dbReference type="Proteomes" id="UP001162480"/>
    </source>
</evidence>
<keyword evidence="2" id="KW-1185">Reference proteome</keyword>
<dbReference type="AlphaFoldDB" id="A0AA36F932"/>
<organism evidence="1 2">
    <name type="scientific">Octopus vulgaris</name>
    <name type="common">Common octopus</name>
    <dbReference type="NCBI Taxonomy" id="6645"/>
    <lineage>
        <taxon>Eukaryota</taxon>
        <taxon>Metazoa</taxon>
        <taxon>Spiralia</taxon>
        <taxon>Lophotrochozoa</taxon>
        <taxon>Mollusca</taxon>
        <taxon>Cephalopoda</taxon>
        <taxon>Coleoidea</taxon>
        <taxon>Octopodiformes</taxon>
        <taxon>Octopoda</taxon>
        <taxon>Incirrata</taxon>
        <taxon>Octopodidae</taxon>
        <taxon>Octopus</taxon>
    </lineage>
</organism>
<accession>A0AA36F932</accession>
<name>A0AA36F932_OCTVU</name>
<evidence type="ECO:0000313" key="1">
    <source>
        <dbReference type="EMBL" id="CAI9726533.1"/>
    </source>
</evidence>
<dbReference type="Proteomes" id="UP001162480">
    <property type="component" value="Chromosome 8"/>
</dbReference>
<gene>
    <name evidence="1" type="ORF">OCTVUL_1B006893</name>
</gene>
<protein>
    <submittedName>
        <fullName evidence="1">Uncharacterized protein</fullName>
    </submittedName>
</protein>
<dbReference type="EMBL" id="OX597821">
    <property type="protein sequence ID" value="CAI9726533.1"/>
    <property type="molecule type" value="Genomic_DNA"/>
</dbReference>
<sequence length="71" mass="8387">MIVPKKNYVTLIRIDYHVVNGRSILTSRKLEFQCRFSNLHENVKELKKKNPFDFNIKELPSGIQVDENNLI</sequence>
<proteinExistence type="predicted"/>
<reference evidence="1" key="1">
    <citation type="submission" date="2023-08" db="EMBL/GenBank/DDBJ databases">
        <authorList>
            <person name="Alioto T."/>
            <person name="Alioto T."/>
            <person name="Gomez Garrido J."/>
        </authorList>
    </citation>
    <scope>NUCLEOTIDE SEQUENCE</scope>
</reference>